<proteinExistence type="predicted"/>
<dbReference type="Proteomes" id="UP001057279">
    <property type="component" value="Linkage Group LG05"/>
</dbReference>
<gene>
    <name evidence="1" type="ORF">MJG53_006806</name>
</gene>
<sequence length="201" mass="21940">IQFPICSHPTRFIRPCSSLMTASCIISPSSVGGSDAHTRASDAMRLPLVQGRPLGLVQAFFLAPGSNLDPKLCERPLTFDKFSFRIVGKESNAHKIYKEQVILEFGQNLQDGRFFPENGSAVPLTLALENVDPPNAAGVDISSSLTEDARLGIEGGAHKFASRKRDYPGDIIHHTVFMEDDFRGIADRLPELKSTCISGIQ</sequence>
<organism evidence="1 2">
    <name type="scientific">Ovis ammon polii x Ovis aries</name>
    <dbReference type="NCBI Taxonomy" id="2918886"/>
    <lineage>
        <taxon>Eukaryota</taxon>
        <taxon>Metazoa</taxon>
        <taxon>Chordata</taxon>
        <taxon>Craniata</taxon>
        <taxon>Vertebrata</taxon>
        <taxon>Euteleostomi</taxon>
        <taxon>Mammalia</taxon>
        <taxon>Eutheria</taxon>
        <taxon>Laurasiatheria</taxon>
        <taxon>Artiodactyla</taxon>
        <taxon>Ruminantia</taxon>
        <taxon>Pecora</taxon>
        <taxon>Bovidae</taxon>
        <taxon>Caprinae</taxon>
        <taxon>Ovis</taxon>
    </lineage>
</organism>
<evidence type="ECO:0000313" key="1">
    <source>
        <dbReference type="EMBL" id="KAI4585272.1"/>
    </source>
</evidence>
<accession>A0ACB9V5U2</accession>
<evidence type="ECO:0000313" key="2">
    <source>
        <dbReference type="Proteomes" id="UP001057279"/>
    </source>
</evidence>
<feature type="non-terminal residue" evidence="1">
    <location>
        <position position="1"/>
    </location>
</feature>
<dbReference type="EMBL" id="CM043030">
    <property type="protein sequence ID" value="KAI4585272.1"/>
    <property type="molecule type" value="Genomic_DNA"/>
</dbReference>
<protein>
    <submittedName>
        <fullName evidence="1">Uncharacterized protein</fullName>
    </submittedName>
</protein>
<comment type="caution">
    <text evidence="1">The sequence shown here is derived from an EMBL/GenBank/DDBJ whole genome shotgun (WGS) entry which is preliminary data.</text>
</comment>
<reference evidence="1" key="1">
    <citation type="submission" date="2022-03" db="EMBL/GenBank/DDBJ databases">
        <title>Genomic analyses of argali, domestic sheep and their hybrids provide insights into chromosomal evolution, heterosis and genetic basis of agronomic traits.</title>
        <authorList>
            <person name="Li M."/>
        </authorList>
    </citation>
    <scope>NUCLEOTIDE SEQUENCE</scope>
    <source>
        <strain evidence="1">F1 hybrid</strain>
    </source>
</reference>
<keyword evidence="2" id="KW-1185">Reference proteome</keyword>
<name>A0ACB9V5U2_9CETA</name>